<evidence type="ECO:0000256" key="4">
    <source>
        <dbReference type="ARBA" id="ARBA00022764"/>
    </source>
</evidence>
<evidence type="ECO:0000256" key="3">
    <source>
        <dbReference type="ARBA" id="ARBA00022729"/>
    </source>
</evidence>
<dbReference type="PANTHER" id="PTHR36842">
    <property type="entry name" value="PROTEIN TOLB HOMOLOG"/>
    <property type="match status" value="1"/>
</dbReference>
<keyword evidence="4" id="KW-0574">Periplasm</keyword>
<reference evidence="6" key="1">
    <citation type="submission" date="2019-10" db="EMBL/GenBank/DDBJ databases">
        <title>Metagenomic sequencing of thiosulfate-disproportionating enrichment culture.</title>
        <authorList>
            <person name="Umezawa K."/>
            <person name="Kojima H."/>
            <person name="Fukui M."/>
        </authorList>
    </citation>
    <scope>NUCLEOTIDE SEQUENCE</scope>
    <source>
        <strain evidence="6">45J</strain>
    </source>
</reference>
<dbReference type="Pfam" id="PF04052">
    <property type="entry name" value="TolB_N"/>
    <property type="match status" value="1"/>
</dbReference>
<evidence type="ECO:0000259" key="5">
    <source>
        <dbReference type="Pfam" id="PF04052"/>
    </source>
</evidence>
<name>A0A5J4KVT9_9ZZZZ</name>
<dbReference type="InterPro" id="IPR011042">
    <property type="entry name" value="6-blade_b-propeller_TolB-like"/>
</dbReference>
<comment type="caution">
    <text evidence="6">The sequence shown here is derived from an EMBL/GenBank/DDBJ whole genome shotgun (WGS) entry which is preliminary data.</text>
</comment>
<dbReference type="Gene3D" id="2.120.10.30">
    <property type="entry name" value="TolB, C-terminal domain"/>
    <property type="match status" value="2"/>
</dbReference>
<proteinExistence type="inferred from homology"/>
<evidence type="ECO:0000256" key="2">
    <source>
        <dbReference type="ARBA" id="ARBA00009820"/>
    </source>
</evidence>
<dbReference type="PANTHER" id="PTHR36842:SF1">
    <property type="entry name" value="PROTEIN TOLB"/>
    <property type="match status" value="1"/>
</dbReference>
<dbReference type="EMBL" id="BLAB01000001">
    <property type="protein sequence ID" value="GER93334.1"/>
    <property type="molecule type" value="Genomic_DNA"/>
</dbReference>
<dbReference type="Gene3D" id="3.40.50.10070">
    <property type="entry name" value="TolB, N-terminal domain"/>
    <property type="match status" value="1"/>
</dbReference>
<dbReference type="Pfam" id="PF07676">
    <property type="entry name" value="PD40"/>
    <property type="match status" value="3"/>
</dbReference>
<protein>
    <submittedName>
        <fullName evidence="6">Tol-Pal system beta propeller repeat protein TolB</fullName>
    </submittedName>
</protein>
<dbReference type="NCBIfam" id="TIGR02800">
    <property type="entry name" value="propeller_TolB"/>
    <property type="match status" value="1"/>
</dbReference>
<sequence>MNKSQKSEIRCQRSEKKWLLFFIVCILSSVSCVLNFAHADKIYIDITSPGIKRLPIAIQGFIGGSEISDIVKNDLTFTGLFDCIDESAHIERPEQPFNTNNWKGLGVEIVVKGKIIKNNPLSVIVSVYDVAENRELLTKEYAGSPDILRLISHSIANDIYKILTGQHGIFKTKIAFVGERNGTKELYLMDWDGYRIYSLGVTGDILLSPRWSYDKTKIIYSAERNRSWDIYLLDMNTLKEKNIVRLNGLNMVGNFFPNNKEFVFSSSKDGKSNIHVGDISSMKGWKLISSPWIDVSPAVSPDGNYILFVSNRSGSPQIYISDKEGNGIRRLTFEGSYNTSPAWSPKGDRIAFVRMINGKNQIFIMKPDGSGIMQLTTSGNNEDPCFSPDGRYITFTSDRDGSKGIYLMRSNGEAQKRITQKGIKATSPSWSP</sequence>
<dbReference type="InterPro" id="IPR011659">
    <property type="entry name" value="WD40"/>
</dbReference>
<feature type="domain" description="TolB N-terminal" evidence="5">
    <location>
        <begin position="43"/>
        <end position="136"/>
    </location>
</feature>
<organism evidence="6">
    <name type="scientific">hot springs metagenome</name>
    <dbReference type="NCBI Taxonomy" id="433727"/>
    <lineage>
        <taxon>unclassified sequences</taxon>
        <taxon>metagenomes</taxon>
        <taxon>ecological metagenomes</taxon>
    </lineage>
</organism>
<dbReference type="InterPro" id="IPR014167">
    <property type="entry name" value="Tol-Pal_TolB"/>
</dbReference>
<comment type="similarity">
    <text evidence="2">Belongs to the TolB family.</text>
</comment>
<accession>A0A5J4KVT9</accession>
<dbReference type="GO" id="GO:0042597">
    <property type="term" value="C:periplasmic space"/>
    <property type="evidence" value="ECO:0007669"/>
    <property type="project" value="UniProtKB-SubCell"/>
</dbReference>
<dbReference type="PROSITE" id="PS51257">
    <property type="entry name" value="PROKAR_LIPOPROTEIN"/>
    <property type="match status" value="1"/>
</dbReference>
<dbReference type="InterPro" id="IPR007195">
    <property type="entry name" value="TolB_N"/>
</dbReference>
<comment type="subcellular location">
    <subcellularLocation>
        <location evidence="1">Periplasm</location>
    </subcellularLocation>
</comment>
<gene>
    <name evidence="6" type="ORF">A45J_1072</name>
</gene>
<dbReference type="AlphaFoldDB" id="A0A5J4KVT9"/>
<evidence type="ECO:0000313" key="6">
    <source>
        <dbReference type="EMBL" id="GER93334.1"/>
    </source>
</evidence>
<dbReference type="GO" id="GO:0017038">
    <property type="term" value="P:protein import"/>
    <property type="evidence" value="ECO:0007669"/>
    <property type="project" value="InterPro"/>
</dbReference>
<dbReference type="SUPFAM" id="SSF52964">
    <property type="entry name" value="TolB, N-terminal domain"/>
    <property type="match status" value="1"/>
</dbReference>
<evidence type="ECO:0000256" key="1">
    <source>
        <dbReference type="ARBA" id="ARBA00004418"/>
    </source>
</evidence>
<keyword evidence="3" id="KW-0732">Signal</keyword>
<dbReference type="SUPFAM" id="SSF69304">
    <property type="entry name" value="Tricorn protease N-terminal domain"/>
    <property type="match status" value="1"/>
</dbReference>